<dbReference type="WBParaSite" id="SBAD_0000777401-mRNA-1">
    <property type="protein sequence ID" value="SBAD_0000777401-mRNA-1"/>
    <property type="gene ID" value="SBAD_0000777401"/>
</dbReference>
<evidence type="ECO:0000313" key="1">
    <source>
        <dbReference type="EMBL" id="VDP13302.1"/>
    </source>
</evidence>
<dbReference type="Proteomes" id="UP000270296">
    <property type="component" value="Unassembled WGS sequence"/>
</dbReference>
<keyword evidence="2" id="KW-1185">Reference proteome</keyword>
<organism evidence="3">
    <name type="scientific">Soboliphyme baturini</name>
    <dbReference type="NCBI Taxonomy" id="241478"/>
    <lineage>
        <taxon>Eukaryota</taxon>
        <taxon>Metazoa</taxon>
        <taxon>Ecdysozoa</taxon>
        <taxon>Nematoda</taxon>
        <taxon>Enoplea</taxon>
        <taxon>Dorylaimia</taxon>
        <taxon>Dioctophymatida</taxon>
        <taxon>Dioctophymatoidea</taxon>
        <taxon>Soboliphymatidae</taxon>
        <taxon>Soboliphyme</taxon>
    </lineage>
</organism>
<reference evidence="3" key="1">
    <citation type="submission" date="2016-06" db="UniProtKB">
        <authorList>
            <consortium name="WormBaseParasite"/>
        </authorList>
    </citation>
    <scope>IDENTIFICATION</scope>
</reference>
<protein>
    <submittedName>
        <fullName evidence="1 3">Uncharacterized protein</fullName>
    </submittedName>
</protein>
<reference evidence="1 2" key="2">
    <citation type="submission" date="2018-11" db="EMBL/GenBank/DDBJ databases">
        <authorList>
            <consortium name="Pathogen Informatics"/>
        </authorList>
    </citation>
    <scope>NUCLEOTIDE SEQUENCE [LARGE SCALE GENOMIC DNA]</scope>
</reference>
<name>A0A183IV43_9BILA</name>
<proteinExistence type="predicted"/>
<sequence>MTIRRCKYWSKKLARSTKSTWTCARSGWKRVEISCAKFLMMRKSLPKK</sequence>
<evidence type="ECO:0000313" key="3">
    <source>
        <dbReference type="WBParaSite" id="SBAD_0000777401-mRNA-1"/>
    </source>
</evidence>
<accession>A0A183IV43</accession>
<evidence type="ECO:0000313" key="2">
    <source>
        <dbReference type="Proteomes" id="UP000270296"/>
    </source>
</evidence>
<dbReference type="AlphaFoldDB" id="A0A183IV43"/>
<dbReference type="EMBL" id="UZAM01010671">
    <property type="protein sequence ID" value="VDP13302.1"/>
    <property type="molecule type" value="Genomic_DNA"/>
</dbReference>
<gene>
    <name evidence="1" type="ORF">SBAD_LOCUS7490</name>
</gene>